<dbReference type="Pfam" id="PF03009">
    <property type="entry name" value="GDPD"/>
    <property type="match status" value="1"/>
</dbReference>
<reference evidence="3 4" key="1">
    <citation type="journal article" date="2024" name="Front. Microbiol.">
        <title>Novel thermophilic genera Geochorda gen. nov. and Carboxydochorda gen. nov. from the deep terrestrial subsurface reveal the ecophysiological diversity in the class Limnochordia.</title>
        <authorList>
            <person name="Karnachuk O.V."/>
            <person name="Lukina A.P."/>
            <person name="Avakyan M.R."/>
            <person name="Kadnikov V.V."/>
            <person name="Begmatov S."/>
            <person name="Beletsky A.V."/>
            <person name="Vlasova K.G."/>
            <person name="Novikov A.A."/>
            <person name="Shcherbakova V.A."/>
            <person name="Mardanov A.V."/>
            <person name="Ravin N.V."/>
        </authorList>
    </citation>
    <scope>NUCLEOTIDE SEQUENCE [LARGE SCALE GENOMIC DNA]</scope>
    <source>
        <strain evidence="3 4">L945</strain>
    </source>
</reference>
<feature type="transmembrane region" description="Helical" evidence="1">
    <location>
        <begin position="174"/>
        <end position="192"/>
    </location>
</feature>
<feature type="transmembrane region" description="Helical" evidence="1">
    <location>
        <begin position="228"/>
        <end position="249"/>
    </location>
</feature>
<dbReference type="PANTHER" id="PTHR46211:SF14">
    <property type="entry name" value="GLYCEROPHOSPHODIESTER PHOSPHODIESTERASE"/>
    <property type="match status" value="1"/>
</dbReference>
<evidence type="ECO:0000313" key="3">
    <source>
        <dbReference type="EMBL" id="WRP16735.1"/>
    </source>
</evidence>
<dbReference type="Pfam" id="PF01569">
    <property type="entry name" value="PAP2"/>
    <property type="match status" value="1"/>
</dbReference>
<keyword evidence="1" id="KW-0812">Transmembrane</keyword>
<dbReference type="Gene3D" id="3.20.20.190">
    <property type="entry name" value="Phosphatidylinositol (PI) phosphodiesterase"/>
    <property type="match status" value="1"/>
</dbReference>
<dbReference type="Proteomes" id="UP001332192">
    <property type="component" value="Chromosome"/>
</dbReference>
<dbReference type="CDD" id="cd08561">
    <property type="entry name" value="GDPD_cytoplasmic_ScUgpQ2_like"/>
    <property type="match status" value="1"/>
</dbReference>
<keyword evidence="4" id="KW-1185">Reference proteome</keyword>
<dbReference type="SMART" id="SM00014">
    <property type="entry name" value="acidPPc"/>
    <property type="match status" value="1"/>
</dbReference>
<keyword evidence="1" id="KW-1133">Transmembrane helix</keyword>
<keyword evidence="1" id="KW-0472">Membrane</keyword>
<accession>A0ABZ1BVB0</accession>
<dbReference type="SUPFAM" id="SSF51695">
    <property type="entry name" value="PLC-like phosphodiesterases"/>
    <property type="match status" value="1"/>
</dbReference>
<dbReference type="Gene3D" id="1.20.144.10">
    <property type="entry name" value="Phosphatidic acid phosphatase type 2/haloperoxidase"/>
    <property type="match status" value="1"/>
</dbReference>
<evidence type="ECO:0000313" key="4">
    <source>
        <dbReference type="Proteomes" id="UP001332192"/>
    </source>
</evidence>
<dbReference type="PROSITE" id="PS50007">
    <property type="entry name" value="PIPLC_X_DOMAIN"/>
    <property type="match status" value="1"/>
</dbReference>
<dbReference type="PROSITE" id="PS51704">
    <property type="entry name" value="GP_PDE"/>
    <property type="match status" value="1"/>
</dbReference>
<dbReference type="SUPFAM" id="SSF48317">
    <property type="entry name" value="Acid phosphatase/Vanadium-dependent haloperoxidase"/>
    <property type="match status" value="1"/>
</dbReference>
<feature type="transmembrane region" description="Helical" evidence="1">
    <location>
        <begin position="51"/>
        <end position="67"/>
    </location>
</feature>
<feature type="transmembrane region" description="Helical" evidence="1">
    <location>
        <begin position="306"/>
        <end position="327"/>
    </location>
</feature>
<feature type="transmembrane region" description="Helical" evidence="1">
    <location>
        <begin position="255"/>
        <end position="275"/>
    </location>
</feature>
<feature type="transmembrane region" description="Helical" evidence="1">
    <location>
        <begin position="198"/>
        <end position="216"/>
    </location>
</feature>
<dbReference type="InterPro" id="IPR036938">
    <property type="entry name" value="PAP2/HPO_sf"/>
</dbReference>
<dbReference type="InterPro" id="IPR017946">
    <property type="entry name" value="PLC-like_Pdiesterase_TIM-brl"/>
</dbReference>
<protein>
    <submittedName>
        <fullName evidence="3">Glycerophosphodiester phosphodiesterase family protein</fullName>
    </submittedName>
</protein>
<feature type="transmembrane region" description="Helical" evidence="1">
    <location>
        <begin position="21"/>
        <end position="45"/>
    </location>
</feature>
<name>A0ABZ1BVB0_9FIRM</name>
<evidence type="ECO:0000259" key="2">
    <source>
        <dbReference type="PROSITE" id="PS51704"/>
    </source>
</evidence>
<organism evidence="3 4">
    <name type="scientific">Carboxydichorda subterranea</name>
    <dbReference type="NCBI Taxonomy" id="3109565"/>
    <lineage>
        <taxon>Bacteria</taxon>
        <taxon>Bacillati</taxon>
        <taxon>Bacillota</taxon>
        <taxon>Limnochordia</taxon>
        <taxon>Limnochordales</taxon>
        <taxon>Geochordaceae</taxon>
        <taxon>Carboxydichorda</taxon>
    </lineage>
</organism>
<proteinExistence type="predicted"/>
<feature type="transmembrane region" description="Helical" evidence="1">
    <location>
        <begin position="117"/>
        <end position="138"/>
    </location>
</feature>
<sequence>MWDTGIIHGLQQFRSPFLDQWFLAFTNLGTELAYILLIPVVYWGIDRYKGHRLAVIFLLSIWLNGVVKEWMAMPRPEPGVGGILRLAEAAGAGFPSGHAQGSMTLWGWLAIEFPRPWVIALAGLMVAMISLSRLYLGVHFLGDVLGGWALGLLVIAAGAVIFARQPGERWGRGWKMGLAVAVPLLLFPLSPSGTSERALGFLIGLLTADMVALPGIPYGERASAVQHVARSLVGLAGLVGMALLIQRVVPPGLPAVLAYAVAAVWVAVVAPLVFLRTGLASPPRELSERARQRRIPSIASSSRVPVGPYVGIAAVAAVLVAAASAAAPSPVPLTEASRSLWATSAGPLNIAHRGGAGLAPENTLAAFQEGLRWGASYLELDVRPTRDGEVVVLHDERVDRTTDGTGEIASMDLGQAEALDAGYRFSPDGASFPYRGKGVRIPRLEDVLRAFPEARFVVEIKPDDPGFAARVLQAIDAAGARGRVVVASFSDRVLQQVRRDAPGVLTSTGAGEALRMVIMVRLGLGGFWTPPGQVVQVPERQGVLPVVTESLIRVLHRRGVPVHVWTVDDVASMRRLAALGVDGIITDYPDRMASVLSTRAESHGHD</sequence>
<dbReference type="EMBL" id="CP141615">
    <property type="protein sequence ID" value="WRP16735.1"/>
    <property type="molecule type" value="Genomic_DNA"/>
</dbReference>
<dbReference type="PANTHER" id="PTHR46211">
    <property type="entry name" value="GLYCEROPHOSPHORYL DIESTER PHOSPHODIESTERASE"/>
    <property type="match status" value="1"/>
</dbReference>
<gene>
    <name evidence="3" type="ORF">U7230_11665</name>
</gene>
<dbReference type="InterPro" id="IPR030395">
    <property type="entry name" value="GP_PDE_dom"/>
</dbReference>
<evidence type="ECO:0000256" key="1">
    <source>
        <dbReference type="SAM" id="Phobius"/>
    </source>
</evidence>
<feature type="transmembrane region" description="Helical" evidence="1">
    <location>
        <begin position="144"/>
        <end position="162"/>
    </location>
</feature>
<dbReference type="InterPro" id="IPR000326">
    <property type="entry name" value="PAP2/HPO"/>
</dbReference>
<dbReference type="RefSeq" id="WP_324716007.1">
    <property type="nucleotide sequence ID" value="NZ_CP141615.1"/>
</dbReference>
<feature type="domain" description="GP-PDE" evidence="2">
    <location>
        <begin position="347"/>
        <end position="596"/>
    </location>
</feature>